<dbReference type="EMBL" id="CADCXN010000074">
    <property type="protein sequence ID" value="CAA9891580.1"/>
    <property type="molecule type" value="Genomic_DNA"/>
</dbReference>
<keyword evidence="1" id="KW-0812">Transmembrane</keyword>
<keyword evidence="3" id="KW-1185">Reference proteome</keyword>
<dbReference type="Proteomes" id="UP000494216">
    <property type="component" value="Unassembled WGS sequence"/>
</dbReference>
<evidence type="ECO:0000256" key="1">
    <source>
        <dbReference type="SAM" id="Phobius"/>
    </source>
</evidence>
<gene>
    <name evidence="2" type="ORF">METHB2_440026</name>
</gene>
<name>A0A8S0XJU3_9GAMM</name>
<proteinExistence type="predicted"/>
<reference evidence="2 3" key="1">
    <citation type="submission" date="2020-02" db="EMBL/GenBank/DDBJ databases">
        <authorList>
            <person name="Hogendoorn C."/>
        </authorList>
    </citation>
    <scope>NUCLEOTIDE SEQUENCE [LARGE SCALE GENOMIC DNA]</scope>
    <source>
        <strain evidence="2">METHB21</strain>
    </source>
</reference>
<feature type="transmembrane region" description="Helical" evidence="1">
    <location>
        <begin position="28"/>
        <end position="47"/>
    </location>
</feature>
<evidence type="ECO:0000313" key="3">
    <source>
        <dbReference type="Proteomes" id="UP000494216"/>
    </source>
</evidence>
<protein>
    <submittedName>
        <fullName evidence="2">Uncharacterized protein</fullName>
    </submittedName>
</protein>
<accession>A0A8S0XJU3</accession>
<comment type="caution">
    <text evidence="2">The sequence shown here is derived from an EMBL/GenBank/DDBJ whole genome shotgun (WGS) entry which is preliminary data.</text>
</comment>
<evidence type="ECO:0000313" key="2">
    <source>
        <dbReference type="EMBL" id="CAA9891580.1"/>
    </source>
</evidence>
<dbReference type="RefSeq" id="WP_174626430.1">
    <property type="nucleotide sequence ID" value="NZ_CADCXN010000074.1"/>
</dbReference>
<dbReference type="AlphaFoldDB" id="A0A8S0XJU3"/>
<keyword evidence="1" id="KW-1133">Transmembrane helix</keyword>
<keyword evidence="1" id="KW-0472">Membrane</keyword>
<organism evidence="2 3">
    <name type="scientific">Candidatus Methylobacter favarea</name>
    <dbReference type="NCBI Taxonomy" id="2707345"/>
    <lineage>
        <taxon>Bacteria</taxon>
        <taxon>Pseudomonadati</taxon>
        <taxon>Pseudomonadota</taxon>
        <taxon>Gammaproteobacteria</taxon>
        <taxon>Methylococcales</taxon>
        <taxon>Methylococcaceae</taxon>
        <taxon>Methylobacter</taxon>
    </lineage>
</organism>
<sequence>MSRKIHMQDQVGVNKVEEIMRHYGQCPLDLWAVKFAVAGLFLLLGVYG</sequence>